<gene>
    <name evidence="2" type="ORF">ETAA1_15360</name>
</gene>
<organism evidence="2 3">
    <name type="scientific">Urbifossiella limnaea</name>
    <dbReference type="NCBI Taxonomy" id="2528023"/>
    <lineage>
        <taxon>Bacteria</taxon>
        <taxon>Pseudomonadati</taxon>
        <taxon>Planctomycetota</taxon>
        <taxon>Planctomycetia</taxon>
        <taxon>Gemmatales</taxon>
        <taxon>Gemmataceae</taxon>
        <taxon>Urbifossiella</taxon>
    </lineage>
</organism>
<dbReference type="EMBL" id="CP036273">
    <property type="protein sequence ID" value="QDU19606.1"/>
    <property type="molecule type" value="Genomic_DNA"/>
</dbReference>
<dbReference type="InterPro" id="IPR021632">
    <property type="entry name" value="DUF3239"/>
</dbReference>
<sequence length="205" mass="22150">MDDDDLLPLNGTVASNPGRLRVNYLRWFLHKPAWPLGWAVALVAAVAAAVWFHWALWIAAAVLLLCNVFYWFRLTMHFGRGDANPGLVVSATPPLVAVATDLSKGFGVFPAVKVFAAGPLRVAGRRPEVGDRVGTVSLYAPGPDSSAPHWADFDPHPAEYVTADPAAIAGLMATFTPADWDNLARLLEQVPRPYRPGLYLVPADG</sequence>
<evidence type="ECO:0000313" key="3">
    <source>
        <dbReference type="Proteomes" id="UP000319576"/>
    </source>
</evidence>
<dbReference type="KEGG" id="uli:ETAA1_15360"/>
<dbReference type="Gene3D" id="2.40.410.10">
    <property type="entry name" value="putative membrane protein from Corynebacterium diphtheriae superfamily"/>
    <property type="match status" value="1"/>
</dbReference>
<keyword evidence="1" id="KW-0472">Membrane</keyword>
<accession>A0A517XQ52</accession>
<evidence type="ECO:0000256" key="1">
    <source>
        <dbReference type="SAM" id="Phobius"/>
    </source>
</evidence>
<keyword evidence="1" id="KW-1133">Transmembrane helix</keyword>
<protein>
    <recommendedName>
        <fullName evidence="4">DUF3239 domain-containing protein</fullName>
    </recommendedName>
</protein>
<dbReference type="Proteomes" id="UP000319576">
    <property type="component" value="Chromosome"/>
</dbReference>
<feature type="transmembrane region" description="Helical" evidence="1">
    <location>
        <begin position="37"/>
        <end position="70"/>
    </location>
</feature>
<proteinExistence type="predicted"/>
<dbReference type="Pfam" id="PF11580">
    <property type="entry name" value="DUF3239"/>
    <property type="match status" value="1"/>
</dbReference>
<keyword evidence="1" id="KW-0812">Transmembrane</keyword>
<name>A0A517XQ52_9BACT</name>
<evidence type="ECO:0008006" key="4">
    <source>
        <dbReference type="Google" id="ProtNLM"/>
    </source>
</evidence>
<dbReference type="AlphaFoldDB" id="A0A517XQ52"/>
<keyword evidence="3" id="KW-1185">Reference proteome</keyword>
<reference evidence="2 3" key="1">
    <citation type="submission" date="2019-02" db="EMBL/GenBank/DDBJ databases">
        <title>Deep-cultivation of Planctomycetes and their phenomic and genomic characterization uncovers novel biology.</title>
        <authorList>
            <person name="Wiegand S."/>
            <person name="Jogler M."/>
            <person name="Boedeker C."/>
            <person name="Pinto D."/>
            <person name="Vollmers J."/>
            <person name="Rivas-Marin E."/>
            <person name="Kohn T."/>
            <person name="Peeters S.H."/>
            <person name="Heuer A."/>
            <person name="Rast P."/>
            <person name="Oberbeckmann S."/>
            <person name="Bunk B."/>
            <person name="Jeske O."/>
            <person name="Meyerdierks A."/>
            <person name="Storesund J.E."/>
            <person name="Kallscheuer N."/>
            <person name="Luecker S."/>
            <person name="Lage O.M."/>
            <person name="Pohl T."/>
            <person name="Merkel B.J."/>
            <person name="Hornburger P."/>
            <person name="Mueller R.-W."/>
            <person name="Bruemmer F."/>
            <person name="Labrenz M."/>
            <person name="Spormann A.M."/>
            <person name="Op den Camp H."/>
            <person name="Overmann J."/>
            <person name="Amann R."/>
            <person name="Jetten M.S.M."/>
            <person name="Mascher T."/>
            <person name="Medema M.H."/>
            <person name="Devos D.P."/>
            <person name="Kaster A.-K."/>
            <person name="Ovreas L."/>
            <person name="Rohde M."/>
            <person name="Galperin M.Y."/>
            <person name="Jogler C."/>
        </authorList>
    </citation>
    <scope>NUCLEOTIDE SEQUENCE [LARGE SCALE GENOMIC DNA]</scope>
    <source>
        <strain evidence="2 3">ETA_A1</strain>
    </source>
</reference>
<evidence type="ECO:0000313" key="2">
    <source>
        <dbReference type="EMBL" id="QDU19606.1"/>
    </source>
</evidence>
<dbReference type="InterPro" id="IPR023124">
    <property type="entry name" value="DUF3239_dom_sf"/>
</dbReference>